<name>A0A8J7F0B7_9CYAN</name>
<proteinExistence type="predicted"/>
<keyword evidence="1" id="KW-0812">Transmembrane</keyword>
<feature type="transmembrane region" description="Helical" evidence="1">
    <location>
        <begin position="12"/>
        <end position="32"/>
    </location>
</feature>
<feature type="transmembrane region" description="Helical" evidence="1">
    <location>
        <begin position="69"/>
        <end position="88"/>
    </location>
</feature>
<organism evidence="2 3">
    <name type="scientific">Plectonema cf. radiosum LEGE 06105</name>
    <dbReference type="NCBI Taxonomy" id="945769"/>
    <lineage>
        <taxon>Bacteria</taxon>
        <taxon>Bacillati</taxon>
        <taxon>Cyanobacteriota</taxon>
        <taxon>Cyanophyceae</taxon>
        <taxon>Oscillatoriophycideae</taxon>
        <taxon>Oscillatoriales</taxon>
        <taxon>Microcoleaceae</taxon>
        <taxon>Plectonema</taxon>
    </lineage>
</organism>
<reference evidence="2" key="1">
    <citation type="submission" date="2020-10" db="EMBL/GenBank/DDBJ databases">
        <authorList>
            <person name="Castelo-Branco R."/>
            <person name="Eusebio N."/>
            <person name="Adriana R."/>
            <person name="Vieira A."/>
            <person name="Brugerolle De Fraissinette N."/>
            <person name="Rezende De Castro R."/>
            <person name="Schneider M.P."/>
            <person name="Vasconcelos V."/>
            <person name="Leao P.N."/>
        </authorList>
    </citation>
    <scope>NUCLEOTIDE SEQUENCE</scope>
    <source>
        <strain evidence="2">LEGE 06105</strain>
    </source>
</reference>
<evidence type="ECO:0000313" key="2">
    <source>
        <dbReference type="EMBL" id="MBE9212267.1"/>
    </source>
</evidence>
<keyword evidence="3" id="KW-1185">Reference proteome</keyword>
<sequence>MNNLGKKRLDSVLAIARYAVGGGTLAAAPLPGGEVPKQIVLTTSDIFMYISIWKIYFEEELSHKQVLTMLSELGLIAVAAAGTAYVVAKSSTAILAEIANRFGLVGWGIATGNSFVSIDHENRGSS</sequence>
<evidence type="ECO:0000313" key="3">
    <source>
        <dbReference type="Proteomes" id="UP000620559"/>
    </source>
</evidence>
<evidence type="ECO:0000256" key="1">
    <source>
        <dbReference type="SAM" id="Phobius"/>
    </source>
</evidence>
<accession>A0A8J7F0B7</accession>
<dbReference type="EMBL" id="JADEWL010000012">
    <property type="protein sequence ID" value="MBE9212267.1"/>
    <property type="molecule type" value="Genomic_DNA"/>
</dbReference>
<protein>
    <submittedName>
        <fullName evidence="2">Uncharacterized protein</fullName>
    </submittedName>
</protein>
<keyword evidence="1" id="KW-0472">Membrane</keyword>
<dbReference type="RefSeq" id="WP_193918041.1">
    <property type="nucleotide sequence ID" value="NZ_JADEWL010000012.1"/>
</dbReference>
<comment type="caution">
    <text evidence="2">The sequence shown here is derived from an EMBL/GenBank/DDBJ whole genome shotgun (WGS) entry which is preliminary data.</text>
</comment>
<gene>
    <name evidence="2" type="ORF">IQ247_06010</name>
</gene>
<dbReference type="Proteomes" id="UP000620559">
    <property type="component" value="Unassembled WGS sequence"/>
</dbReference>
<keyword evidence="1" id="KW-1133">Transmembrane helix</keyword>
<dbReference type="AlphaFoldDB" id="A0A8J7F0B7"/>